<keyword evidence="7" id="KW-0067">ATP-binding</keyword>
<dbReference type="GO" id="GO:0006351">
    <property type="term" value="P:DNA-templated transcription"/>
    <property type="evidence" value="ECO:0007669"/>
    <property type="project" value="InterPro"/>
</dbReference>
<evidence type="ECO:0000256" key="3">
    <source>
        <dbReference type="ARBA" id="ARBA00022695"/>
    </source>
</evidence>
<dbReference type="EMBL" id="MF991950">
    <property type="protein sequence ID" value="AWD77989.1"/>
    <property type="molecule type" value="Genomic_RNA"/>
</dbReference>
<dbReference type="SUPFAM" id="SSF51197">
    <property type="entry name" value="Clavaminate synthase-like"/>
    <property type="match status" value="1"/>
</dbReference>
<dbReference type="GO" id="GO:0003968">
    <property type="term" value="F:RNA-directed RNA polymerase activity"/>
    <property type="evidence" value="ECO:0007669"/>
    <property type="project" value="UniProtKB-KW"/>
</dbReference>
<dbReference type="GO" id="GO:0006396">
    <property type="term" value="P:RNA processing"/>
    <property type="evidence" value="ECO:0007669"/>
    <property type="project" value="InterPro"/>
</dbReference>
<dbReference type="GO" id="GO:0016556">
    <property type="term" value="P:mRNA modification"/>
    <property type="evidence" value="ECO:0007669"/>
    <property type="project" value="InterPro"/>
</dbReference>
<dbReference type="InterPro" id="IPR027417">
    <property type="entry name" value="P-loop_NTPase"/>
</dbReference>
<evidence type="ECO:0000259" key="12">
    <source>
        <dbReference type="PROSITE" id="PS51657"/>
    </source>
</evidence>
<dbReference type="InterPro" id="IPR027450">
    <property type="entry name" value="AlkB-like"/>
</dbReference>
<evidence type="ECO:0000256" key="4">
    <source>
        <dbReference type="ARBA" id="ARBA00022741"/>
    </source>
</evidence>
<keyword evidence="2" id="KW-0808">Transferase</keyword>
<dbReference type="SUPFAM" id="SSF52540">
    <property type="entry name" value="P-loop containing nucleoside triphosphate hydrolases"/>
    <property type="match status" value="1"/>
</dbReference>
<dbReference type="GO" id="GO:0003724">
    <property type="term" value="F:RNA helicase activity"/>
    <property type="evidence" value="ECO:0007669"/>
    <property type="project" value="UniProtKB-EC"/>
</dbReference>
<dbReference type="PROSITE" id="PS50507">
    <property type="entry name" value="RDRP_SSRNA_POS"/>
    <property type="match status" value="1"/>
</dbReference>
<keyword evidence="6" id="KW-0347">Helicase</keyword>
<dbReference type="CDD" id="cd23245">
    <property type="entry name" value="Betaflexiviridae_RdRp"/>
    <property type="match status" value="1"/>
</dbReference>
<proteinExistence type="predicted"/>
<evidence type="ECO:0000256" key="9">
    <source>
        <dbReference type="ARBA" id="ARBA00047984"/>
    </source>
</evidence>
<evidence type="ECO:0000256" key="2">
    <source>
        <dbReference type="ARBA" id="ARBA00022679"/>
    </source>
</evidence>
<dbReference type="PROSITE" id="PS51743">
    <property type="entry name" value="ALPHAVIRUS_MT"/>
    <property type="match status" value="1"/>
</dbReference>
<evidence type="ECO:0000256" key="7">
    <source>
        <dbReference type="ARBA" id="ARBA00022840"/>
    </source>
</evidence>
<dbReference type="SUPFAM" id="SSF56672">
    <property type="entry name" value="DNA/RNA polymerases"/>
    <property type="match status" value="1"/>
</dbReference>
<evidence type="ECO:0000259" key="11">
    <source>
        <dbReference type="PROSITE" id="PS51471"/>
    </source>
</evidence>
<feature type="domain" description="Alphavirus-like MT" evidence="13">
    <location>
        <begin position="66"/>
        <end position="241"/>
    </location>
</feature>
<dbReference type="GO" id="GO:0039694">
    <property type="term" value="P:viral RNA genome replication"/>
    <property type="evidence" value="ECO:0007669"/>
    <property type="project" value="InterPro"/>
</dbReference>
<dbReference type="InterPro" id="IPR027351">
    <property type="entry name" value="(+)RNA_virus_helicase_core_dom"/>
</dbReference>
<dbReference type="GO" id="GO:0003723">
    <property type="term" value="F:RNA binding"/>
    <property type="evidence" value="ECO:0007669"/>
    <property type="project" value="InterPro"/>
</dbReference>
<protein>
    <submittedName>
        <fullName evidence="14">Replicase</fullName>
    </submittedName>
</protein>
<comment type="catalytic activity">
    <reaction evidence="9">
        <text>ATP + H2O = ADP + phosphate + H(+)</text>
        <dbReference type="Rhea" id="RHEA:13065"/>
        <dbReference type="ChEBI" id="CHEBI:15377"/>
        <dbReference type="ChEBI" id="CHEBI:15378"/>
        <dbReference type="ChEBI" id="CHEBI:30616"/>
        <dbReference type="ChEBI" id="CHEBI:43474"/>
        <dbReference type="ChEBI" id="CHEBI:456216"/>
        <dbReference type="EC" id="3.6.4.13"/>
    </reaction>
</comment>
<dbReference type="GO" id="GO:0008174">
    <property type="term" value="F:mRNA methyltransferase activity"/>
    <property type="evidence" value="ECO:0007669"/>
    <property type="project" value="UniProtKB-UniRule"/>
</dbReference>
<evidence type="ECO:0000313" key="14">
    <source>
        <dbReference type="EMBL" id="AWD77989.1"/>
    </source>
</evidence>
<dbReference type="Pfam" id="PF00978">
    <property type="entry name" value="RdRP_2"/>
    <property type="match status" value="1"/>
</dbReference>
<dbReference type="InterPro" id="IPR037151">
    <property type="entry name" value="AlkB-like_sf"/>
</dbReference>
<dbReference type="Gene3D" id="2.60.120.590">
    <property type="entry name" value="Alpha-ketoglutarate-dependent dioxygenase AlkB-like"/>
    <property type="match status" value="1"/>
</dbReference>
<dbReference type="GO" id="GO:0005524">
    <property type="term" value="F:ATP binding"/>
    <property type="evidence" value="ECO:0007669"/>
    <property type="project" value="UniProtKB-KW"/>
</dbReference>
<keyword evidence="4" id="KW-0547">Nucleotide-binding</keyword>
<evidence type="ECO:0000256" key="5">
    <source>
        <dbReference type="ARBA" id="ARBA00022801"/>
    </source>
</evidence>
<evidence type="ECO:0000259" key="13">
    <source>
        <dbReference type="PROSITE" id="PS51743"/>
    </source>
</evidence>
<dbReference type="InterPro" id="IPR002588">
    <property type="entry name" value="Alphavirus-like_MT_dom"/>
</dbReference>
<dbReference type="InterPro" id="IPR001788">
    <property type="entry name" value="RNA-dep_RNA_pol_alsuvir"/>
</dbReference>
<feature type="domain" description="Fe2OG dioxygenase" evidence="11">
    <location>
        <begin position="948"/>
        <end position="1038"/>
    </location>
</feature>
<feature type="domain" description="(+)RNA virus helicase C-terminal" evidence="12">
    <location>
        <begin position="725"/>
        <end position="851"/>
    </location>
</feature>
<reference evidence="14" key="1">
    <citation type="journal article" date="2018" name="Arch. Virol.">
        <title>Screening of some Croatian autochthonous grapevine varieties reveals a multitude of viruses, including novel ones.</title>
        <authorList>
            <person name="Voncina D."/>
            <person name="Almeida R.P.P."/>
        </authorList>
    </citation>
    <scope>NUCLEOTIDE SEQUENCE</scope>
    <source>
        <strain evidence="14">VVL-101</strain>
    </source>
</reference>
<dbReference type="Gene3D" id="3.40.50.300">
    <property type="entry name" value="P-loop containing nucleotide triphosphate hydrolases"/>
    <property type="match status" value="1"/>
</dbReference>
<evidence type="ECO:0000256" key="8">
    <source>
        <dbReference type="ARBA" id="ARBA00022953"/>
    </source>
</evidence>
<keyword evidence="8" id="KW-0693">Viral RNA replication</keyword>
<dbReference type="InterPro" id="IPR007094">
    <property type="entry name" value="RNA-dir_pol_PSvirus"/>
</dbReference>
<keyword evidence="1" id="KW-0696">RNA-directed RNA polymerase</keyword>
<dbReference type="Pfam" id="PF01443">
    <property type="entry name" value="Viral_helicase1"/>
    <property type="match status" value="2"/>
</dbReference>
<feature type="domain" description="RdRp catalytic" evidence="10">
    <location>
        <begin position="1474"/>
        <end position="1581"/>
    </location>
</feature>
<dbReference type="Pfam" id="PF13532">
    <property type="entry name" value="2OG-FeII_Oxy_2"/>
    <property type="match status" value="1"/>
</dbReference>
<dbReference type="InterPro" id="IPR043502">
    <property type="entry name" value="DNA/RNA_pol_sf"/>
</dbReference>
<sequence length="1698" mass="192088">MSLGASSQRVAYANLYANIGSDKLSEVRDRKASTVNSIEAYASGLFDYYVSDDVYDFLASKGLPLSINCFRTHSHPISKMIENHFIFNLIGNNLAKDSTFISFKEDKLVLLKNKKSRIDGNTCIINRLVHAKDALRYKDPLRNLWFDEDQKTMKGLAESDRVIIHDEVHYWNLKDFQRFLSYINCPLIYTVIYPAELHAGYPFSLYPELYDFRVSEDGKTFTWMPDGKCCGSYKQPVNPWLLSTNKTMDLKGRTWTLTKLESVGSHHLFLCTPGDLVTEDEAVYNDFTLVDPKLFSSLTQRMPKLRASYMHKVIHYLMALKKPDAASAVSKLRQLSKGDETTDEMIFSGTIATQIAELKYFTEVGGLIDLTRALKVGFARLFGQSIEYFLNKKWYHLDCFTNTVQFMVKAEVRIKMGYKPMVDGLGPEHKVLEPAGLEMRREYQGLRGVEAIADGGVPERKRQPYSMIFSDCERMCDAGDPVGELNEFKRMLGHPNNCENQKWMYFEATPTSGQNFVYQEVAKDIYIKVYLITNPPLHELLLEGLITLEEYKSMRGQLPGTETSIVVRKDEVQETEADDSFDKDMVKLKEVKKNLCLIQPIAEHFALKAPVLISKATVEIPNFARYLSDKGLSMPGLYMLCKNMGLTLSILSDEGYLHLQGSYKPLGLVIKDDHATTGRYIQRQNRPAEALAVNPGVGQMEIEVVSENARALQASFEKGFTGLILNDHRGKWAANIPQGARAQLTVSVCLGFAGSGKTSSITQMLKLGHRMSVAVVSPRKNLCEEWKKELLDTDVCVYTYESFILNHKHKLDLLILDEIPLFPPGYIDLVHFIKSVEHILLLGDPLQTSYHADGDALTLSGVEGDIFKRLQAKKSGICPCGMHFKPSRYMGPNVEFDFDKADKLKGREAIFFSRGGEGYKYNGGDHKSSGWLGELDQIIDACNINADSFDHCLVQRYIPGGSIKPHADNEPIYPANNPILTVQLTGSCTFTLSCRKGDTSLHLEGAQFFLMPNGCQEGHKHSVVAHDHRVSLTFRSTRPLELMSGKIQAVPYLFLTNRLSSKQKIMEVPSYGVSDFEVKEIKKLNKEILTICFSRATVEEERDNLTICTVGQAQGLSRDVVQIMFDHGSLKCADETIITALTRARKAVHLFYKIGKADLKNCSSPILRAFISNGKIPEKLLVDKVKGKLGDCRFLTENVFIGADSATIENHLAGDPGLKAMLLILEAEEMEPEIFEEETVPETIRTHLGVTTFANEQFAFGLKAKEEREHYIHGTGFSTQIRDNIASEFHPGPSAPSSIYLHHTAEDDVLFILSIKKRLRFADFEKNCASFERKKKLGESIFTEFLKRADFMNFTYPPQVDETSMELDFTMKRIQKSASILEAHSYRSDADWPSNYLKIFIKNQDCTKMEKRGSDAKAGQTIACFSHAVLCKFGPILRKTEAQLRKILPPHVMIFSQKNYEDLDKWSKDYFNDHSGTDSDYEAFDRSQDGAILAFEICLLRHFLWPEELIEEYKTLKLMMGCQLGDLAVMRFSGEFGTFFFNTMCNMAFTYLRYQLGPYQPIAFAGDDMVAPGRLVVNESMNSVLNQLELKAKVNYSDSPLFCGWRMSPYGIVKDPNLLLDRLEMKRAEGKLDDCIANYALEASYGYRLSDHLYDLNIDLDAFQELIRKIVMLKHKLPPAIASLFKDEEDVVSSDEEA</sequence>
<name>A0A2S1FYL7_9VIRU</name>
<dbReference type="GO" id="GO:0016787">
    <property type="term" value="F:hydrolase activity"/>
    <property type="evidence" value="ECO:0007669"/>
    <property type="project" value="UniProtKB-KW"/>
</dbReference>
<organism evidence="14">
    <name type="scientific">Grapevine virus E</name>
    <dbReference type="NCBI Taxonomy" id="516956"/>
    <lineage>
        <taxon>Viruses</taxon>
        <taxon>Riboviria</taxon>
        <taxon>Orthornavirae</taxon>
        <taxon>Kitrinoviricota</taxon>
        <taxon>Alsuviricetes</taxon>
        <taxon>Tymovirales</taxon>
        <taxon>Betaflexiviridae</taxon>
        <taxon>Trivirinae</taxon>
        <taxon>Vitivirus</taxon>
        <taxon>Vitivirus epsilonvitis</taxon>
    </lineage>
</organism>
<dbReference type="PROSITE" id="PS51471">
    <property type="entry name" value="FE2OG_OXY"/>
    <property type="match status" value="1"/>
</dbReference>
<keyword evidence="5" id="KW-0378">Hydrolase</keyword>
<evidence type="ECO:0000256" key="6">
    <source>
        <dbReference type="ARBA" id="ARBA00022806"/>
    </source>
</evidence>
<dbReference type="PROSITE" id="PS51657">
    <property type="entry name" value="PSRV_HELICASE"/>
    <property type="match status" value="1"/>
</dbReference>
<evidence type="ECO:0000256" key="1">
    <source>
        <dbReference type="ARBA" id="ARBA00022484"/>
    </source>
</evidence>
<accession>A0A2S1FYL7</accession>
<dbReference type="InterPro" id="IPR005123">
    <property type="entry name" value="Oxoglu/Fe-dep_dioxygenase_dom"/>
</dbReference>
<keyword evidence="3" id="KW-0548">Nucleotidyltransferase</keyword>
<dbReference type="Pfam" id="PF01660">
    <property type="entry name" value="Vmethyltransf"/>
    <property type="match status" value="1"/>
</dbReference>
<evidence type="ECO:0000259" key="10">
    <source>
        <dbReference type="PROSITE" id="PS50507"/>
    </source>
</evidence>